<organism evidence="1 2">
    <name type="scientific">Staphylococcus gallinarum</name>
    <dbReference type="NCBI Taxonomy" id="1293"/>
    <lineage>
        <taxon>Bacteria</taxon>
        <taxon>Bacillati</taxon>
        <taxon>Bacillota</taxon>
        <taxon>Bacilli</taxon>
        <taxon>Bacillales</taxon>
        <taxon>Staphylococcaceae</taxon>
        <taxon>Staphylococcus</taxon>
    </lineage>
</organism>
<protein>
    <submittedName>
        <fullName evidence="1">Zinc ABC transporter substrate-binding protein</fullName>
    </submittedName>
</protein>
<dbReference type="Proteomes" id="UP000265541">
    <property type="component" value="Unassembled WGS sequence"/>
</dbReference>
<dbReference type="PANTHER" id="PTHR42953:SF8">
    <property type="entry name" value="ZINT DOMAIN-CONTAINING PROTEIN"/>
    <property type="match status" value="1"/>
</dbReference>
<proteinExistence type="predicted"/>
<dbReference type="AlphaFoldDB" id="A0A3A0UU70"/>
<dbReference type="Pfam" id="PF01297">
    <property type="entry name" value="ZnuA"/>
    <property type="match status" value="1"/>
</dbReference>
<dbReference type="GO" id="GO:0030001">
    <property type="term" value="P:metal ion transport"/>
    <property type="evidence" value="ECO:0007669"/>
    <property type="project" value="InterPro"/>
</dbReference>
<dbReference type="EMBL" id="QYJN01000592">
    <property type="protein sequence ID" value="RIP13987.1"/>
    <property type="molecule type" value="Genomic_DNA"/>
</dbReference>
<reference evidence="1 2" key="1">
    <citation type="journal article" date="2016" name="Front. Microbiol.">
        <title>Comprehensive Phylogenetic Analysis of Bovine Non-aureus Staphylococci Species Based on Whole-Genome Sequencing.</title>
        <authorList>
            <person name="Naushad S."/>
            <person name="Barkema H.W."/>
            <person name="Luby C."/>
            <person name="Condas L.A."/>
            <person name="Nobrega D.B."/>
            <person name="Carson D.A."/>
            <person name="De Buck J."/>
        </authorList>
    </citation>
    <scope>NUCLEOTIDE SEQUENCE [LARGE SCALE GENOMIC DNA]</scope>
    <source>
        <strain evidence="1 2">SNUC 4781</strain>
    </source>
</reference>
<name>A0A3A0UU70_STAGA</name>
<evidence type="ECO:0000313" key="2">
    <source>
        <dbReference type="Proteomes" id="UP000265541"/>
    </source>
</evidence>
<dbReference type="PANTHER" id="PTHR42953">
    <property type="entry name" value="HIGH-AFFINITY ZINC UPTAKE SYSTEM PROTEIN ZNUA-RELATED"/>
    <property type="match status" value="1"/>
</dbReference>
<evidence type="ECO:0000313" key="1">
    <source>
        <dbReference type="EMBL" id="RIP13987.1"/>
    </source>
</evidence>
<gene>
    <name evidence="1" type="ORF">BUZ14_17205</name>
</gene>
<dbReference type="Gene3D" id="3.40.50.1980">
    <property type="entry name" value="Nitrogenase molybdenum iron protein domain"/>
    <property type="match status" value="1"/>
</dbReference>
<dbReference type="GO" id="GO:0046872">
    <property type="term" value="F:metal ion binding"/>
    <property type="evidence" value="ECO:0007669"/>
    <property type="project" value="InterPro"/>
</dbReference>
<dbReference type="InterPro" id="IPR006127">
    <property type="entry name" value="ZnuA-like"/>
</dbReference>
<comment type="caution">
    <text evidence="1">The sequence shown here is derived from an EMBL/GenBank/DDBJ whole genome shotgun (WGS) entry which is preliminary data.</text>
</comment>
<dbReference type="SUPFAM" id="SSF53807">
    <property type="entry name" value="Helical backbone' metal receptor"/>
    <property type="match status" value="1"/>
</dbReference>
<dbReference type="InterPro" id="IPR050492">
    <property type="entry name" value="Bact_metal-bind_prot9"/>
</dbReference>
<sequence length="65" mass="7041">MVLAFMVVLAGCGKGESDNTKSNEKIKINTTVFPLKSFAEQIGGKHVEVNSIYPAGTDLHNYEPT</sequence>
<feature type="non-terminal residue" evidence="1">
    <location>
        <position position="65"/>
    </location>
</feature>
<accession>A0A3A0UU70</accession>